<dbReference type="PANTHER" id="PTHR12815:SF47">
    <property type="entry name" value="TRANSLOCATION AND ASSEMBLY MODULE SUBUNIT TAMA"/>
    <property type="match status" value="1"/>
</dbReference>
<evidence type="ECO:0000256" key="5">
    <source>
        <dbReference type="ARBA" id="ARBA00023136"/>
    </source>
</evidence>
<name>A0A679JQF4_VARPD</name>
<feature type="compositionally biased region" description="Basic and acidic residues" evidence="7">
    <location>
        <begin position="65"/>
        <end position="78"/>
    </location>
</feature>
<dbReference type="AlphaFoldDB" id="A0A679JQF4"/>
<dbReference type="Gene3D" id="2.40.160.50">
    <property type="entry name" value="membrane protein fhac: a member of the omp85/tpsb transporter family"/>
    <property type="match status" value="1"/>
</dbReference>
<dbReference type="Pfam" id="PF01103">
    <property type="entry name" value="Omp85"/>
    <property type="match status" value="1"/>
</dbReference>
<dbReference type="Gene3D" id="3.10.20.310">
    <property type="entry name" value="membrane protein fhac"/>
    <property type="match status" value="2"/>
</dbReference>
<reference evidence="9" key="1">
    <citation type="submission" date="2019-12" db="EMBL/GenBank/DDBJ databases">
        <authorList>
            <person name="Cremers G."/>
        </authorList>
    </citation>
    <scope>NUCLEOTIDE SEQUENCE</scope>
    <source>
        <strain evidence="9">Vvax</strain>
    </source>
</reference>
<dbReference type="GO" id="GO:0019867">
    <property type="term" value="C:outer membrane"/>
    <property type="evidence" value="ECO:0007669"/>
    <property type="project" value="InterPro"/>
</dbReference>
<evidence type="ECO:0000259" key="8">
    <source>
        <dbReference type="Pfam" id="PF01103"/>
    </source>
</evidence>
<feature type="region of interest" description="Disordered" evidence="7">
    <location>
        <begin position="34"/>
        <end position="78"/>
    </location>
</feature>
<evidence type="ECO:0000256" key="1">
    <source>
        <dbReference type="ARBA" id="ARBA00004370"/>
    </source>
</evidence>
<evidence type="ECO:0000256" key="6">
    <source>
        <dbReference type="ARBA" id="ARBA00023237"/>
    </source>
</evidence>
<organism evidence="9">
    <name type="scientific">Variovorax paradoxus</name>
    <dbReference type="NCBI Taxonomy" id="34073"/>
    <lineage>
        <taxon>Bacteria</taxon>
        <taxon>Pseudomonadati</taxon>
        <taxon>Pseudomonadota</taxon>
        <taxon>Betaproteobacteria</taxon>
        <taxon>Burkholderiales</taxon>
        <taxon>Comamonadaceae</taxon>
        <taxon>Variovorax</taxon>
    </lineage>
</organism>
<sequence length="652" mass="71018">MVRVVPVSLPAWWPALLFSGVLLLQGCSLLPGKGKEPAEGRPAAGIVRSGPAADGNSSEDQGGSGKKDDKGKAGAKRDAFTVDVRGPEAVRDYLKLHLEIQRYRELDDLGATEISRLMVAAESNARELLGTLGYFTPTLTLELNETPESTKAPREIVITVSPGEITKVSNVQLSYAGAIADDPSAESQRDSIRTNWALRAGQPFTQQAWDDAKTVALRSLTAKRFPTGTIEISRAEVDADRHEARLSATYQSGPAYKFGPLVLRGIQRYDPDGARRIARLPSGQDYDQQKLLDAQQRLASSGYYDSVFLTLDTDSGNPLVAPVIAQLREAPLQKVVLGVGFTTDNGPRLSIDHIHNQVPLLGWRAVSRLSVDRDIKSLSTELKAIPDDHGWQWFTGAELKSEQSGSYVVDSGRLRGGRSKSSDHIDRSYFLQYDYAQNRGIDAPPSASAVTANWGWTGRYFDDNSAPTRGFGLALEVAAGYTLTGEQVPFTRTYARWLGVVPLGSAEDKETRARRSRLQLRVEAGAVSAKDSAQIPSTLMFLTGGDTTVRGYSYKQIGTIRPDGQTVAGRYLGVASVEWQRPFVYQDKLTAWESVLFVDAGAVADKPGELKPKVGVGVGARWQSPVGPVQADLAYGVDTKKFRLHFRLGFTF</sequence>
<evidence type="ECO:0000256" key="2">
    <source>
        <dbReference type="ARBA" id="ARBA00022452"/>
    </source>
</evidence>
<evidence type="ECO:0000313" key="9">
    <source>
        <dbReference type="EMBL" id="CAA2108434.1"/>
    </source>
</evidence>
<protein>
    <submittedName>
        <fullName evidence="9">Translocation and assembly module TamA</fullName>
    </submittedName>
</protein>
<evidence type="ECO:0000256" key="7">
    <source>
        <dbReference type="SAM" id="MobiDB-lite"/>
    </source>
</evidence>
<accession>A0A679JQF4</accession>
<dbReference type="RefSeq" id="WP_339092447.1">
    <property type="nucleotide sequence ID" value="NZ_LR743507.1"/>
</dbReference>
<keyword evidence="6" id="KW-0998">Cell outer membrane</keyword>
<dbReference type="InterPro" id="IPR039910">
    <property type="entry name" value="D15-like"/>
</dbReference>
<keyword evidence="4" id="KW-0732">Signal</keyword>
<keyword evidence="5" id="KW-0472">Membrane</keyword>
<dbReference type="InterPro" id="IPR000184">
    <property type="entry name" value="Bac_surfAg_D15"/>
</dbReference>
<keyword evidence="3" id="KW-0812">Transmembrane</keyword>
<keyword evidence="2" id="KW-1134">Transmembrane beta strand</keyword>
<feature type="domain" description="Bacterial surface antigen (D15)" evidence="8">
    <location>
        <begin position="448"/>
        <end position="652"/>
    </location>
</feature>
<comment type="subcellular location">
    <subcellularLocation>
        <location evidence="1">Membrane</location>
    </subcellularLocation>
</comment>
<gene>
    <name evidence="9" type="primary">tama</name>
    <name evidence="9" type="ORF">VVAX_04944</name>
</gene>
<dbReference type="PROSITE" id="PS51257">
    <property type="entry name" value="PROKAR_LIPOPROTEIN"/>
    <property type="match status" value="1"/>
</dbReference>
<dbReference type="PANTHER" id="PTHR12815">
    <property type="entry name" value="SORTING AND ASSEMBLY MACHINERY SAMM50 PROTEIN FAMILY MEMBER"/>
    <property type="match status" value="1"/>
</dbReference>
<proteinExistence type="predicted"/>
<evidence type="ECO:0000256" key="4">
    <source>
        <dbReference type="ARBA" id="ARBA00022729"/>
    </source>
</evidence>
<evidence type="ECO:0000256" key="3">
    <source>
        <dbReference type="ARBA" id="ARBA00022692"/>
    </source>
</evidence>
<dbReference type="EMBL" id="LR743507">
    <property type="protein sequence ID" value="CAA2108434.1"/>
    <property type="molecule type" value="Genomic_DNA"/>
</dbReference>